<dbReference type="EMBL" id="BAAAVI010000001">
    <property type="protein sequence ID" value="GAA2846712.1"/>
    <property type="molecule type" value="Genomic_DNA"/>
</dbReference>
<name>A0ABP6I6E5_9ACTN</name>
<proteinExistence type="predicted"/>
<reference evidence="2" key="1">
    <citation type="journal article" date="2019" name="Int. J. Syst. Evol. Microbiol.">
        <title>The Global Catalogue of Microorganisms (GCM) 10K type strain sequencing project: providing services to taxonomists for standard genome sequencing and annotation.</title>
        <authorList>
            <consortium name="The Broad Institute Genomics Platform"/>
            <consortium name="The Broad Institute Genome Sequencing Center for Infectious Disease"/>
            <person name="Wu L."/>
            <person name="Ma J."/>
        </authorList>
    </citation>
    <scope>NUCLEOTIDE SEQUENCE [LARGE SCALE GENOMIC DNA]</scope>
    <source>
        <strain evidence="2">JCM 6242</strain>
    </source>
</reference>
<comment type="caution">
    <text evidence="1">The sequence shown here is derived from an EMBL/GenBank/DDBJ whole genome shotgun (WGS) entry which is preliminary data.</text>
</comment>
<protein>
    <recommendedName>
        <fullName evidence="3">AraC family transcriptional regulator</fullName>
    </recommendedName>
</protein>
<dbReference type="Proteomes" id="UP001500831">
    <property type="component" value="Unassembled WGS sequence"/>
</dbReference>
<sequence>MSGLGHLAKVYHSIHVAPVQEEHIVVAWRPAGRRADRVRVREHTCWCRKPSYELCTASGLAFIRRSCRDGGLLHESDWLRVRDAEQLWLWIISGRAR</sequence>
<dbReference type="RefSeq" id="WP_344967017.1">
    <property type="nucleotide sequence ID" value="NZ_BAAAVI010000001.1"/>
</dbReference>
<gene>
    <name evidence="1" type="ORF">GCM10010517_03490</name>
</gene>
<organism evidence="1 2">
    <name type="scientific">Streptosporangium fragile</name>
    <dbReference type="NCBI Taxonomy" id="46186"/>
    <lineage>
        <taxon>Bacteria</taxon>
        <taxon>Bacillati</taxon>
        <taxon>Actinomycetota</taxon>
        <taxon>Actinomycetes</taxon>
        <taxon>Streptosporangiales</taxon>
        <taxon>Streptosporangiaceae</taxon>
        <taxon>Streptosporangium</taxon>
    </lineage>
</organism>
<evidence type="ECO:0008006" key="3">
    <source>
        <dbReference type="Google" id="ProtNLM"/>
    </source>
</evidence>
<keyword evidence="2" id="KW-1185">Reference proteome</keyword>
<evidence type="ECO:0000313" key="2">
    <source>
        <dbReference type="Proteomes" id="UP001500831"/>
    </source>
</evidence>
<evidence type="ECO:0000313" key="1">
    <source>
        <dbReference type="EMBL" id="GAA2846712.1"/>
    </source>
</evidence>
<accession>A0ABP6I6E5</accession>